<evidence type="ECO:0000313" key="2">
    <source>
        <dbReference type="EMBL" id="GAH43466.1"/>
    </source>
</evidence>
<dbReference type="EMBL" id="BART01007019">
    <property type="protein sequence ID" value="GAG72565.1"/>
    <property type="molecule type" value="Genomic_DNA"/>
</dbReference>
<dbReference type="AlphaFoldDB" id="X0ZS23"/>
<sequence>MKCLKEGIKNANLGSPGRPKSINKFPYNASAYKRDGHRHEDDGFNNNLISYSI</sequence>
<dbReference type="EMBL" id="BARU01011290">
    <property type="protein sequence ID" value="GAH43466.1"/>
    <property type="molecule type" value="Genomic_DNA"/>
</dbReference>
<organism evidence="1">
    <name type="scientific">marine sediment metagenome</name>
    <dbReference type="NCBI Taxonomy" id="412755"/>
    <lineage>
        <taxon>unclassified sequences</taxon>
        <taxon>metagenomes</taxon>
        <taxon>ecological metagenomes</taxon>
    </lineage>
</organism>
<proteinExistence type="predicted"/>
<comment type="caution">
    <text evidence="1">The sequence shown here is derived from an EMBL/GenBank/DDBJ whole genome shotgun (WGS) entry which is preliminary data.</text>
</comment>
<name>X0ZS23_9ZZZZ</name>
<reference evidence="1" key="1">
    <citation type="journal article" date="2014" name="Front. Microbiol.">
        <title>High frequency of phylogenetically diverse reductive dehalogenase-homologous genes in deep subseafloor sedimentary metagenomes.</title>
        <authorList>
            <person name="Kawai M."/>
            <person name="Futagami T."/>
            <person name="Toyoda A."/>
            <person name="Takaki Y."/>
            <person name="Nishi S."/>
            <person name="Hori S."/>
            <person name="Arai W."/>
            <person name="Tsubouchi T."/>
            <person name="Morono Y."/>
            <person name="Uchiyama I."/>
            <person name="Ito T."/>
            <person name="Fujiyama A."/>
            <person name="Inagaki F."/>
            <person name="Takami H."/>
        </authorList>
    </citation>
    <scope>NUCLEOTIDE SEQUENCE</scope>
    <source>
        <strain evidence="1">Expedition CK06-06</strain>
    </source>
</reference>
<gene>
    <name evidence="1" type="ORF">S01H4_16022</name>
    <name evidence="2" type="ORF">S03H2_21251</name>
</gene>
<evidence type="ECO:0000313" key="1">
    <source>
        <dbReference type="EMBL" id="GAG72565.1"/>
    </source>
</evidence>
<accession>X0ZS23</accession>
<protein>
    <submittedName>
        <fullName evidence="1">Uncharacterized protein</fullName>
    </submittedName>
</protein>